<evidence type="ECO:0000256" key="3">
    <source>
        <dbReference type="ARBA" id="ARBA00022833"/>
    </source>
</evidence>
<dbReference type="GO" id="GO:0008270">
    <property type="term" value="F:zinc ion binding"/>
    <property type="evidence" value="ECO:0007669"/>
    <property type="project" value="TreeGrafter"/>
</dbReference>
<dbReference type="GO" id="GO:0005829">
    <property type="term" value="C:cytosol"/>
    <property type="evidence" value="ECO:0007669"/>
    <property type="project" value="TreeGrafter"/>
</dbReference>
<evidence type="ECO:0000256" key="7">
    <source>
        <dbReference type="PIRSR" id="PIRSR602481-1"/>
    </source>
</evidence>
<keyword evidence="3 7" id="KW-0862">Zinc</keyword>
<evidence type="ECO:0000256" key="2">
    <source>
        <dbReference type="ARBA" id="ARBA00022491"/>
    </source>
</evidence>
<dbReference type="EMBL" id="MJIE01000001">
    <property type="protein sequence ID" value="OLR55455.1"/>
    <property type="molecule type" value="Genomic_DNA"/>
</dbReference>
<dbReference type="PANTHER" id="PTHR33202:SF6">
    <property type="entry name" value="ZINC UPTAKE REGULATION PROTEIN"/>
    <property type="match status" value="1"/>
</dbReference>
<dbReference type="CDD" id="cd07153">
    <property type="entry name" value="Fur_like"/>
    <property type="match status" value="1"/>
</dbReference>
<dbReference type="GO" id="GO:0000976">
    <property type="term" value="F:transcription cis-regulatory region binding"/>
    <property type="evidence" value="ECO:0007669"/>
    <property type="project" value="TreeGrafter"/>
</dbReference>
<dbReference type="STRING" id="1261640.BHK98_04880"/>
<organism evidence="8 9">
    <name type="scientific">Hornefia porci</name>
    <dbReference type="NCBI Taxonomy" id="2652292"/>
    <lineage>
        <taxon>Bacteria</taxon>
        <taxon>Bacillati</taxon>
        <taxon>Bacillota</taxon>
        <taxon>Clostridia</taxon>
        <taxon>Peptostreptococcales</taxon>
        <taxon>Anaerovoracaceae</taxon>
        <taxon>Hornefia</taxon>
    </lineage>
</organism>
<accession>A0A1Q9JGZ3</accession>
<protein>
    <submittedName>
        <fullName evidence="8">Fe2+/Zn2+ uptake regulation protein</fullName>
    </submittedName>
</protein>
<dbReference type="SUPFAM" id="SSF46785">
    <property type="entry name" value="Winged helix' DNA-binding domain"/>
    <property type="match status" value="1"/>
</dbReference>
<comment type="caution">
    <text evidence="8">The sequence shown here is derived from an EMBL/GenBank/DDBJ whole genome shotgun (WGS) entry which is preliminary data.</text>
</comment>
<dbReference type="GO" id="GO:0045892">
    <property type="term" value="P:negative regulation of DNA-templated transcription"/>
    <property type="evidence" value="ECO:0007669"/>
    <property type="project" value="TreeGrafter"/>
</dbReference>
<dbReference type="InterPro" id="IPR036390">
    <property type="entry name" value="WH_DNA-bd_sf"/>
</dbReference>
<evidence type="ECO:0000256" key="4">
    <source>
        <dbReference type="ARBA" id="ARBA00023015"/>
    </source>
</evidence>
<dbReference type="Pfam" id="PF01475">
    <property type="entry name" value="FUR"/>
    <property type="match status" value="1"/>
</dbReference>
<dbReference type="Proteomes" id="UP000187404">
    <property type="component" value="Unassembled WGS sequence"/>
</dbReference>
<feature type="binding site" evidence="7">
    <location>
        <position position="93"/>
    </location>
    <ligand>
        <name>Zn(2+)</name>
        <dbReference type="ChEBI" id="CHEBI:29105"/>
    </ligand>
</feature>
<dbReference type="GO" id="GO:0003700">
    <property type="term" value="F:DNA-binding transcription factor activity"/>
    <property type="evidence" value="ECO:0007669"/>
    <property type="project" value="InterPro"/>
</dbReference>
<dbReference type="GO" id="GO:1900376">
    <property type="term" value="P:regulation of secondary metabolite biosynthetic process"/>
    <property type="evidence" value="ECO:0007669"/>
    <property type="project" value="TreeGrafter"/>
</dbReference>
<sequence length="139" mass="16155">MADREYKTNSRMKILEFLKENGDRAVSVAQIHAHLDETGVAVNKTTIYRYLDKLEREGTAARFVEENGKKASYQLTNRERRCSEHLHLKCVRCGCIQHLDCGFMDEIEEHIMKEHGFQIQCRNSVIYGICAGCRSRDMR</sequence>
<dbReference type="PANTHER" id="PTHR33202">
    <property type="entry name" value="ZINC UPTAKE REGULATION PROTEIN"/>
    <property type="match status" value="1"/>
</dbReference>
<evidence type="ECO:0000256" key="5">
    <source>
        <dbReference type="ARBA" id="ARBA00023125"/>
    </source>
</evidence>
<dbReference type="AlphaFoldDB" id="A0A1Q9JGZ3"/>
<keyword evidence="7" id="KW-0479">Metal-binding</keyword>
<keyword evidence="6" id="KW-0804">Transcription</keyword>
<comment type="cofactor">
    <cofactor evidence="7">
        <name>Zn(2+)</name>
        <dbReference type="ChEBI" id="CHEBI:29105"/>
    </cofactor>
    <text evidence="7">Binds 1 zinc ion per subunit.</text>
</comment>
<name>A0A1Q9JGZ3_9FIRM</name>
<reference evidence="8 9" key="1">
    <citation type="journal article" date="2016" name="Appl. Environ. Microbiol.">
        <title>Function and Phylogeny of Bacterial Butyryl Coenzyme A:Acetate Transferases and Their Diversity in the Proximal Colon of Swine.</title>
        <authorList>
            <person name="Trachsel J."/>
            <person name="Bayles D.O."/>
            <person name="Looft T."/>
            <person name="Levine U.Y."/>
            <person name="Allen H.K."/>
        </authorList>
    </citation>
    <scope>NUCLEOTIDE SEQUENCE [LARGE SCALE GENOMIC DNA]</scope>
    <source>
        <strain evidence="8 9">68-3-10</strain>
    </source>
</reference>
<dbReference type="InterPro" id="IPR036388">
    <property type="entry name" value="WH-like_DNA-bd_sf"/>
</dbReference>
<feature type="binding site" evidence="7">
    <location>
        <position position="133"/>
    </location>
    <ligand>
        <name>Zn(2+)</name>
        <dbReference type="ChEBI" id="CHEBI:29105"/>
    </ligand>
</feature>
<feature type="binding site" evidence="7">
    <location>
        <position position="90"/>
    </location>
    <ligand>
        <name>Zn(2+)</name>
        <dbReference type="ChEBI" id="CHEBI:29105"/>
    </ligand>
</feature>
<dbReference type="InterPro" id="IPR043135">
    <property type="entry name" value="Fur_C"/>
</dbReference>
<feature type="binding site" evidence="7">
    <location>
        <position position="130"/>
    </location>
    <ligand>
        <name>Zn(2+)</name>
        <dbReference type="ChEBI" id="CHEBI:29105"/>
    </ligand>
</feature>
<dbReference type="Gene3D" id="1.10.10.10">
    <property type="entry name" value="Winged helix-like DNA-binding domain superfamily/Winged helix DNA-binding domain"/>
    <property type="match status" value="1"/>
</dbReference>
<dbReference type="InterPro" id="IPR002481">
    <property type="entry name" value="FUR"/>
</dbReference>
<evidence type="ECO:0000313" key="9">
    <source>
        <dbReference type="Proteomes" id="UP000187404"/>
    </source>
</evidence>
<dbReference type="Gene3D" id="3.30.1490.190">
    <property type="match status" value="1"/>
</dbReference>
<dbReference type="RefSeq" id="WP_075712450.1">
    <property type="nucleotide sequence ID" value="NZ_MJIE01000001.1"/>
</dbReference>
<dbReference type="OrthoDB" id="8659436at2"/>
<evidence type="ECO:0000313" key="8">
    <source>
        <dbReference type="EMBL" id="OLR55455.1"/>
    </source>
</evidence>
<evidence type="ECO:0000256" key="1">
    <source>
        <dbReference type="ARBA" id="ARBA00007957"/>
    </source>
</evidence>
<gene>
    <name evidence="8" type="ORF">BHK98_04880</name>
</gene>
<evidence type="ECO:0000256" key="6">
    <source>
        <dbReference type="ARBA" id="ARBA00023163"/>
    </source>
</evidence>
<proteinExistence type="inferred from homology"/>
<comment type="similarity">
    <text evidence="1">Belongs to the Fur family.</text>
</comment>
<keyword evidence="4" id="KW-0805">Transcription regulation</keyword>
<keyword evidence="9" id="KW-1185">Reference proteome</keyword>
<keyword evidence="2" id="KW-0678">Repressor</keyword>
<keyword evidence="5" id="KW-0238">DNA-binding</keyword>